<dbReference type="InterPro" id="IPR041916">
    <property type="entry name" value="Anti_sigma_zinc_sf"/>
</dbReference>
<dbReference type="AlphaFoldDB" id="A0A316FBZ0"/>
<feature type="coiled-coil region" evidence="1">
    <location>
        <begin position="38"/>
        <end position="65"/>
    </location>
</feature>
<dbReference type="EMBL" id="QGGU01000014">
    <property type="protein sequence ID" value="PWK45367.1"/>
    <property type="molecule type" value="Genomic_DNA"/>
</dbReference>
<sequence length="146" mass="16695">MTELCSSIEAKLSGYLDGELTQQESQRVHNHLQQCEQCNQLYRDLKSMQQDVAQLEKKTMSEEQLETLMTDKPAKTFEWAGWLLLIGGIAVIVGYLAYQFFTQDTTALWLKLTISAIYGGVAFLLLTVLRQRLIARKTDRYKGVDL</sequence>
<gene>
    <name evidence="4" type="ORF">C8D97_11440</name>
</gene>
<keyword evidence="1" id="KW-0175">Coiled coil</keyword>
<keyword evidence="2" id="KW-0812">Transmembrane</keyword>
<evidence type="ECO:0000313" key="5">
    <source>
        <dbReference type="Proteomes" id="UP000245790"/>
    </source>
</evidence>
<keyword evidence="2" id="KW-1133">Transmembrane helix</keyword>
<accession>A0A316FBZ0</accession>
<organism evidence="4 5">
    <name type="scientific">Pleionea mediterranea</name>
    <dbReference type="NCBI Taxonomy" id="523701"/>
    <lineage>
        <taxon>Bacteria</taxon>
        <taxon>Pseudomonadati</taxon>
        <taxon>Pseudomonadota</taxon>
        <taxon>Gammaproteobacteria</taxon>
        <taxon>Oceanospirillales</taxon>
        <taxon>Pleioneaceae</taxon>
        <taxon>Pleionea</taxon>
    </lineage>
</organism>
<dbReference type="Proteomes" id="UP000245790">
    <property type="component" value="Unassembled WGS sequence"/>
</dbReference>
<name>A0A316FBZ0_9GAMM</name>
<keyword evidence="5" id="KW-1185">Reference proteome</keyword>
<evidence type="ECO:0000256" key="2">
    <source>
        <dbReference type="SAM" id="Phobius"/>
    </source>
</evidence>
<evidence type="ECO:0000256" key="1">
    <source>
        <dbReference type="SAM" id="Coils"/>
    </source>
</evidence>
<evidence type="ECO:0000313" key="4">
    <source>
        <dbReference type="EMBL" id="PWK45367.1"/>
    </source>
</evidence>
<protein>
    <submittedName>
        <fullName evidence="4">Putative zinc finger protein</fullName>
    </submittedName>
</protein>
<reference evidence="4 5" key="1">
    <citation type="submission" date="2018-05" db="EMBL/GenBank/DDBJ databases">
        <title>Genomic Encyclopedia of Type Strains, Phase IV (KMG-IV): sequencing the most valuable type-strain genomes for metagenomic binning, comparative biology and taxonomic classification.</title>
        <authorList>
            <person name="Goeker M."/>
        </authorList>
    </citation>
    <scope>NUCLEOTIDE SEQUENCE [LARGE SCALE GENOMIC DNA]</scope>
    <source>
        <strain evidence="4 5">DSM 25350</strain>
    </source>
</reference>
<feature type="transmembrane region" description="Helical" evidence="2">
    <location>
        <begin position="79"/>
        <end position="101"/>
    </location>
</feature>
<dbReference type="OrthoDB" id="9782842at2"/>
<dbReference type="Pfam" id="PF13490">
    <property type="entry name" value="zf-HC2"/>
    <property type="match status" value="1"/>
</dbReference>
<dbReference type="InterPro" id="IPR027383">
    <property type="entry name" value="Znf_put"/>
</dbReference>
<dbReference type="RefSeq" id="WP_109764911.1">
    <property type="nucleotide sequence ID" value="NZ_QGGU01000014.1"/>
</dbReference>
<comment type="caution">
    <text evidence="4">The sequence shown here is derived from an EMBL/GenBank/DDBJ whole genome shotgun (WGS) entry which is preliminary data.</text>
</comment>
<feature type="domain" description="Putative zinc-finger" evidence="3">
    <location>
        <begin position="5"/>
        <end position="38"/>
    </location>
</feature>
<evidence type="ECO:0000259" key="3">
    <source>
        <dbReference type="Pfam" id="PF13490"/>
    </source>
</evidence>
<feature type="transmembrane region" description="Helical" evidence="2">
    <location>
        <begin position="107"/>
        <end position="129"/>
    </location>
</feature>
<dbReference type="Gene3D" id="1.10.10.1320">
    <property type="entry name" value="Anti-sigma factor, zinc-finger domain"/>
    <property type="match status" value="1"/>
</dbReference>
<keyword evidence="2" id="KW-0472">Membrane</keyword>
<proteinExistence type="predicted"/>